<proteinExistence type="predicted"/>
<evidence type="ECO:0000313" key="2">
    <source>
        <dbReference type="EMBL" id="GGI56113.1"/>
    </source>
</evidence>
<organism evidence="2 3">
    <name type="scientific">Winogradskyella haliclonae</name>
    <dbReference type="NCBI Taxonomy" id="2048558"/>
    <lineage>
        <taxon>Bacteria</taxon>
        <taxon>Pseudomonadati</taxon>
        <taxon>Bacteroidota</taxon>
        <taxon>Flavobacteriia</taxon>
        <taxon>Flavobacteriales</taxon>
        <taxon>Flavobacteriaceae</taxon>
        <taxon>Winogradskyella</taxon>
    </lineage>
</organism>
<feature type="domain" description="DUF4268" evidence="1">
    <location>
        <begin position="229"/>
        <end position="363"/>
    </location>
</feature>
<reference evidence="3" key="1">
    <citation type="journal article" date="2019" name="Int. J. Syst. Evol. Microbiol.">
        <title>The Global Catalogue of Microorganisms (GCM) 10K type strain sequencing project: providing services to taxonomists for standard genome sequencing and annotation.</title>
        <authorList>
            <consortium name="The Broad Institute Genomics Platform"/>
            <consortium name="The Broad Institute Genome Sequencing Center for Infectious Disease"/>
            <person name="Wu L."/>
            <person name="Ma J."/>
        </authorList>
    </citation>
    <scope>NUCLEOTIDE SEQUENCE [LARGE SCALE GENOMIC DNA]</scope>
    <source>
        <strain evidence="3">CCM 8681</strain>
    </source>
</reference>
<dbReference type="RefSeq" id="WP_188373047.1">
    <property type="nucleotide sequence ID" value="NZ_BMDQ01000001.1"/>
</dbReference>
<evidence type="ECO:0000259" key="1">
    <source>
        <dbReference type="Pfam" id="PF14088"/>
    </source>
</evidence>
<dbReference type="Proteomes" id="UP000624701">
    <property type="component" value="Unassembled WGS sequence"/>
</dbReference>
<dbReference type="Gene3D" id="3.40.1350.10">
    <property type="match status" value="1"/>
</dbReference>
<accession>A0ABQ2BWL0</accession>
<name>A0ABQ2BWL0_9FLAO</name>
<comment type="caution">
    <text evidence="2">The sequence shown here is derived from an EMBL/GenBank/DDBJ whole genome shotgun (WGS) entry which is preliminary data.</text>
</comment>
<dbReference type="InterPro" id="IPR011856">
    <property type="entry name" value="tRNA_endonuc-like_dom_sf"/>
</dbReference>
<protein>
    <recommendedName>
        <fullName evidence="1">DUF4268 domain-containing protein</fullName>
    </recommendedName>
</protein>
<dbReference type="EMBL" id="BMDQ01000001">
    <property type="protein sequence ID" value="GGI56113.1"/>
    <property type="molecule type" value="Genomic_DNA"/>
</dbReference>
<dbReference type="InterPro" id="IPR025364">
    <property type="entry name" value="DUF4268"/>
</dbReference>
<dbReference type="Pfam" id="PF14088">
    <property type="entry name" value="DUF4268"/>
    <property type="match status" value="1"/>
</dbReference>
<sequence length="375" mass="43589">MFLINKETNRIERIQEKTFSELKFKERDNLQEWLANNPSSLGEDLLIIQKEFAGFNDTRERLDLLALDKQGNLVIIENKLDDTGRDVTWQVLKYASYCSSLSKSQIIKIYQDYLVSIGESKNAEEALSEFFDGQDIEEIFLNKGTTQRVILVAGNYRKEVTSTILWLLNYNLRIQCFKVTPFQLAEQLILNVEQIIPMKEAEEYAIKMAEKTQDDISAQEELKSRHIVRIKFWTQLIKAMNQKSKLYQNISPGKYNWIGAGSGVRGVGFNFAASKNYGRAELYIDRGDKEENEFVFNELLKHKESLEAKIGQGLEWEYLETKRACRIKLQDSSFDIFKEELWPEAITFMTDSMVKLEKAIQPHLNTINKKLKAFN</sequence>
<keyword evidence="3" id="KW-1185">Reference proteome</keyword>
<evidence type="ECO:0000313" key="3">
    <source>
        <dbReference type="Proteomes" id="UP000624701"/>
    </source>
</evidence>
<gene>
    <name evidence="2" type="ORF">GCM10011444_04220</name>
</gene>